<dbReference type="Proteomes" id="UP000885779">
    <property type="component" value="Unassembled WGS sequence"/>
</dbReference>
<dbReference type="Pfam" id="PF13469">
    <property type="entry name" value="Sulfotransfer_3"/>
    <property type="match status" value="1"/>
</dbReference>
<dbReference type="PANTHER" id="PTHR36451:SF1">
    <property type="entry name" value="OMEGA-HYDROXY-BETA-DIHYDROMENAQUINONE-9 SULFOTRANSFERASE STF3"/>
    <property type="match status" value="1"/>
</dbReference>
<proteinExistence type="predicted"/>
<dbReference type="PANTHER" id="PTHR36451">
    <property type="entry name" value="PAPS-DEPENDENT SULFOTRANSFERASE STF3"/>
    <property type="match status" value="1"/>
</dbReference>
<dbReference type="InterPro" id="IPR052736">
    <property type="entry name" value="Stf3_sulfotransferase"/>
</dbReference>
<gene>
    <name evidence="1" type="ORF">ENK44_16200</name>
</gene>
<name>A0A7V4U398_CALAY</name>
<dbReference type="Gene3D" id="3.40.50.300">
    <property type="entry name" value="P-loop containing nucleotide triphosphate hydrolases"/>
    <property type="match status" value="1"/>
</dbReference>
<reference evidence="1" key="1">
    <citation type="journal article" date="2020" name="mSystems">
        <title>Genome- and Community-Level Interaction Insights into Carbon Utilization and Element Cycling Functions of Hydrothermarchaeota in Hydrothermal Sediment.</title>
        <authorList>
            <person name="Zhou Z."/>
            <person name="Liu Y."/>
            <person name="Xu W."/>
            <person name="Pan J."/>
            <person name="Luo Z.H."/>
            <person name="Li M."/>
        </authorList>
    </citation>
    <scope>NUCLEOTIDE SEQUENCE [LARGE SCALE GENOMIC DNA]</scope>
    <source>
        <strain evidence="1">HyVt-577</strain>
    </source>
</reference>
<comment type="caution">
    <text evidence="1">The sequence shown here is derived from an EMBL/GenBank/DDBJ whole genome shotgun (WGS) entry which is preliminary data.</text>
</comment>
<sequence>MKLFYKWSTIRRLLKYTSPFTRLLSQPKIKKYAMLPPKHEPIFILGAPRSGTTIIFQIITHYYDLLYPTNLVELSRENLYFGFWLNQLFSKNKPHNCFRSHYGITEDCGLFAPNEKGKFWWEWVPKGSLDRGQLDEFIRNEIKQTLYSVINRFNKPLIFKQLVLGIQIPAILEIFPQAKFILVKRDPLFTAQSLYREAQDVKIDIFKWVGVWPRGYEKLTGLPLHTKIVRLIHLIYTEVIENYKLISEQNKCVINYEDLQGDGERIYRKLQPVLKDVPLKADILSSNIKAANKQKTSADEFEKLKKEIELLDWHFLEEI</sequence>
<dbReference type="InterPro" id="IPR027417">
    <property type="entry name" value="P-loop_NTPase"/>
</dbReference>
<accession>A0A7V4U398</accession>
<protein>
    <submittedName>
        <fullName evidence="1">Sulfotransferase</fullName>
    </submittedName>
</protein>
<dbReference type="AlphaFoldDB" id="A0A7V4U398"/>
<dbReference type="SUPFAM" id="SSF52540">
    <property type="entry name" value="P-loop containing nucleoside triphosphate hydrolases"/>
    <property type="match status" value="1"/>
</dbReference>
<dbReference type="EMBL" id="DRQG01000151">
    <property type="protein sequence ID" value="HGY57250.1"/>
    <property type="molecule type" value="Genomic_DNA"/>
</dbReference>
<organism evidence="1">
    <name type="scientific">Caldithrix abyssi</name>
    <dbReference type="NCBI Taxonomy" id="187145"/>
    <lineage>
        <taxon>Bacteria</taxon>
        <taxon>Pseudomonadati</taxon>
        <taxon>Calditrichota</taxon>
        <taxon>Calditrichia</taxon>
        <taxon>Calditrichales</taxon>
        <taxon>Calditrichaceae</taxon>
        <taxon>Caldithrix</taxon>
    </lineage>
</organism>
<evidence type="ECO:0000313" key="1">
    <source>
        <dbReference type="EMBL" id="HGY57250.1"/>
    </source>
</evidence>